<comment type="caution">
    <text evidence="1">The sequence shown here is derived from an EMBL/GenBank/DDBJ whole genome shotgun (WGS) entry which is preliminary data.</text>
</comment>
<dbReference type="InterPro" id="IPR009068">
    <property type="entry name" value="uS15_NS1_RNA-bd_sf"/>
</dbReference>
<dbReference type="Gene3D" id="1.10.287.10">
    <property type="entry name" value="S15/NS1, RNA-binding"/>
    <property type="match status" value="1"/>
</dbReference>
<sequence>MIKNSLISGISKQENKGSVKFQIVNFTNKIRRLTSYLEFHERYIESEFGIWIFFVSTIWSIMNNSL</sequence>
<dbReference type="Proteomes" id="UP001159364">
    <property type="component" value="Linkage Group LG01"/>
</dbReference>
<protein>
    <submittedName>
        <fullName evidence="1">Uncharacterized protein</fullName>
    </submittedName>
</protein>
<gene>
    <name evidence="1" type="ORF">K2173_011193</name>
</gene>
<accession>A0AAV8U4U9</accession>
<evidence type="ECO:0000313" key="2">
    <source>
        <dbReference type="Proteomes" id="UP001159364"/>
    </source>
</evidence>
<keyword evidence="2" id="KW-1185">Reference proteome</keyword>
<dbReference type="SUPFAM" id="SSF47060">
    <property type="entry name" value="S15/NS1 RNA-binding domain"/>
    <property type="match status" value="1"/>
</dbReference>
<evidence type="ECO:0000313" key="1">
    <source>
        <dbReference type="EMBL" id="KAJ8774321.1"/>
    </source>
</evidence>
<name>A0AAV8U4U9_9ROSI</name>
<reference evidence="1 2" key="1">
    <citation type="submission" date="2021-09" db="EMBL/GenBank/DDBJ databases">
        <title>Genomic insights and catalytic innovation underlie evolution of tropane alkaloids biosynthesis.</title>
        <authorList>
            <person name="Wang Y.-J."/>
            <person name="Tian T."/>
            <person name="Huang J.-P."/>
            <person name="Huang S.-X."/>
        </authorList>
    </citation>
    <scope>NUCLEOTIDE SEQUENCE [LARGE SCALE GENOMIC DNA]</scope>
    <source>
        <strain evidence="1">KIB-2018</strain>
        <tissue evidence="1">Leaf</tissue>
    </source>
</reference>
<dbReference type="EMBL" id="JAIWQS010000001">
    <property type="protein sequence ID" value="KAJ8774321.1"/>
    <property type="molecule type" value="Genomic_DNA"/>
</dbReference>
<proteinExistence type="predicted"/>
<dbReference type="AlphaFoldDB" id="A0AAV8U4U9"/>
<organism evidence="1 2">
    <name type="scientific">Erythroxylum novogranatense</name>
    <dbReference type="NCBI Taxonomy" id="1862640"/>
    <lineage>
        <taxon>Eukaryota</taxon>
        <taxon>Viridiplantae</taxon>
        <taxon>Streptophyta</taxon>
        <taxon>Embryophyta</taxon>
        <taxon>Tracheophyta</taxon>
        <taxon>Spermatophyta</taxon>
        <taxon>Magnoliopsida</taxon>
        <taxon>eudicotyledons</taxon>
        <taxon>Gunneridae</taxon>
        <taxon>Pentapetalae</taxon>
        <taxon>rosids</taxon>
        <taxon>fabids</taxon>
        <taxon>Malpighiales</taxon>
        <taxon>Erythroxylaceae</taxon>
        <taxon>Erythroxylum</taxon>
    </lineage>
</organism>